<keyword evidence="3" id="KW-1185">Reference proteome</keyword>
<gene>
    <name evidence="2" type="ORF">PMAYCL1PPCAC_09923</name>
</gene>
<reference evidence="3" key="1">
    <citation type="submission" date="2022-10" db="EMBL/GenBank/DDBJ databases">
        <title>Genome assembly of Pristionchus species.</title>
        <authorList>
            <person name="Yoshida K."/>
            <person name="Sommer R.J."/>
        </authorList>
    </citation>
    <scope>NUCLEOTIDE SEQUENCE [LARGE SCALE GENOMIC DNA]</scope>
    <source>
        <strain evidence="3">RS5460</strain>
    </source>
</reference>
<dbReference type="InterPro" id="IPR006150">
    <property type="entry name" value="Cys_repeat_1"/>
</dbReference>
<dbReference type="AlphaFoldDB" id="A0AAN4ZEE7"/>
<feature type="non-terminal residue" evidence="2">
    <location>
        <position position="1"/>
    </location>
</feature>
<dbReference type="PANTHER" id="PTHR37157">
    <property type="entry name" value="PRION-LIKE-(Q/N-RICH) DOMAIN-BEARING PROTEIN 25"/>
    <property type="match status" value="1"/>
</dbReference>
<feature type="domain" description="EB" evidence="1">
    <location>
        <begin position="287"/>
        <end position="338"/>
    </location>
</feature>
<evidence type="ECO:0000313" key="2">
    <source>
        <dbReference type="EMBL" id="GMR39728.1"/>
    </source>
</evidence>
<evidence type="ECO:0000259" key="1">
    <source>
        <dbReference type="Pfam" id="PF01683"/>
    </source>
</evidence>
<dbReference type="InterPro" id="IPR006149">
    <property type="entry name" value="EB_dom"/>
</dbReference>
<dbReference type="SMART" id="SM00289">
    <property type="entry name" value="WR1"/>
    <property type="match status" value="8"/>
</dbReference>
<feature type="domain" description="EB" evidence="1">
    <location>
        <begin position="179"/>
        <end position="221"/>
    </location>
</feature>
<feature type="domain" description="EB" evidence="1">
    <location>
        <begin position="56"/>
        <end position="108"/>
    </location>
</feature>
<dbReference type="EMBL" id="BTRK01000003">
    <property type="protein sequence ID" value="GMR39728.1"/>
    <property type="molecule type" value="Genomic_DNA"/>
</dbReference>
<sequence length="493" mass="50931">QVFLNGACVPKTSLGGQCQQAAQCGENTQCNNGVCQCAAGYQQVLSNCVRLGDSSCPRGQVSVNGQCLALALPGNQCTSPLQCIDNSNCINSQCSCTEANKWAIGNYCIQPGTAVGCTETQTRVGGQCVSYSVVGQSCVGSEQCVGGSACINQQCTCPMGRQAWNGYCLVDAVTGGDNCNTQTQIFFNGNCYNLVQPGQQCQVSQQCGANGQCISGICQTANGAGQCRTYQVQVSGQCYDTVSIGMQCVVQQQCNNNANCVSNRCQCNSGFTFNGQACLAAGITPTCAGLTVSTNGQCLQLVAMNQMCTSMMQCMGFSVCINSNCKCPYAYTEMNGVCRKTTSLMNCPTGQIMSKGGVCLLMVGIGAACETSEQCPSGATCTSGKCAQGGSSSLTCNNPTKEVVLTANGSPMYCSVGMCPADAQCEMAQQQFVCCRLRQSNGGPSGLCLNGQTAEQLPSGSPKNCLVQACSAGLVCQYSTSAGQYVCCGSTIG</sequence>
<feature type="domain" description="EB" evidence="1">
    <location>
        <begin position="1"/>
        <end position="48"/>
    </location>
</feature>
<proteinExistence type="predicted"/>
<feature type="domain" description="EB" evidence="1">
    <location>
        <begin position="227"/>
        <end position="278"/>
    </location>
</feature>
<organism evidence="2 3">
    <name type="scientific">Pristionchus mayeri</name>
    <dbReference type="NCBI Taxonomy" id="1317129"/>
    <lineage>
        <taxon>Eukaryota</taxon>
        <taxon>Metazoa</taxon>
        <taxon>Ecdysozoa</taxon>
        <taxon>Nematoda</taxon>
        <taxon>Chromadorea</taxon>
        <taxon>Rhabditida</taxon>
        <taxon>Rhabditina</taxon>
        <taxon>Diplogasteromorpha</taxon>
        <taxon>Diplogasteroidea</taxon>
        <taxon>Neodiplogasteridae</taxon>
        <taxon>Pristionchus</taxon>
    </lineage>
</organism>
<protein>
    <recommendedName>
        <fullName evidence="1">EB domain-containing protein</fullName>
    </recommendedName>
</protein>
<name>A0AAN4ZEE7_9BILA</name>
<evidence type="ECO:0000313" key="3">
    <source>
        <dbReference type="Proteomes" id="UP001328107"/>
    </source>
</evidence>
<dbReference type="Pfam" id="PF01683">
    <property type="entry name" value="EB"/>
    <property type="match status" value="7"/>
</dbReference>
<comment type="caution">
    <text evidence="2">The sequence shown here is derived from an EMBL/GenBank/DDBJ whole genome shotgun (WGS) entry which is preliminary data.</text>
</comment>
<feature type="domain" description="EB" evidence="1">
    <location>
        <begin position="347"/>
        <end position="387"/>
    </location>
</feature>
<accession>A0AAN4ZEE7</accession>
<dbReference type="PANTHER" id="PTHR37157:SF2">
    <property type="entry name" value="EB DOMAIN-CONTAINING PROTEIN-RELATED"/>
    <property type="match status" value="1"/>
</dbReference>
<feature type="domain" description="EB" evidence="1">
    <location>
        <begin position="117"/>
        <end position="168"/>
    </location>
</feature>
<dbReference type="Proteomes" id="UP001328107">
    <property type="component" value="Unassembled WGS sequence"/>
</dbReference>